<dbReference type="Pfam" id="PF17919">
    <property type="entry name" value="RT_RNaseH_2"/>
    <property type="match status" value="1"/>
</dbReference>
<gene>
    <name evidence="4" type="ORF">M9458_052348</name>
</gene>
<evidence type="ECO:0000259" key="3">
    <source>
        <dbReference type="PROSITE" id="PS50878"/>
    </source>
</evidence>
<dbReference type="SUPFAM" id="SSF56672">
    <property type="entry name" value="DNA/RNA polymerases"/>
    <property type="match status" value="1"/>
</dbReference>
<dbReference type="Gene3D" id="3.30.70.270">
    <property type="match status" value="2"/>
</dbReference>
<feature type="domain" description="Reverse transcriptase" evidence="3">
    <location>
        <begin position="198"/>
        <end position="394"/>
    </location>
</feature>
<dbReference type="SUPFAM" id="SSF50630">
    <property type="entry name" value="Acid proteases"/>
    <property type="match status" value="1"/>
</dbReference>
<dbReference type="InterPro" id="IPR043502">
    <property type="entry name" value="DNA/RNA_pol_sf"/>
</dbReference>
<name>A0ABD0MUG7_CIRMR</name>
<dbReference type="GO" id="GO:0004523">
    <property type="term" value="F:RNA-DNA hybrid ribonuclease activity"/>
    <property type="evidence" value="ECO:0007669"/>
    <property type="project" value="UniProtKB-EC"/>
</dbReference>
<dbReference type="InterPro" id="IPR000477">
    <property type="entry name" value="RT_dom"/>
</dbReference>
<dbReference type="FunFam" id="3.10.20.370:FF:000001">
    <property type="entry name" value="Retrovirus-related Pol polyprotein from transposon 17.6-like protein"/>
    <property type="match status" value="1"/>
</dbReference>
<proteinExistence type="inferred from homology"/>
<dbReference type="Gene3D" id="3.10.10.10">
    <property type="entry name" value="HIV Type 1 Reverse Transcriptase, subunit A, domain 1"/>
    <property type="match status" value="1"/>
</dbReference>
<organism evidence="4 5">
    <name type="scientific">Cirrhinus mrigala</name>
    <name type="common">Mrigala</name>
    <dbReference type="NCBI Taxonomy" id="683832"/>
    <lineage>
        <taxon>Eukaryota</taxon>
        <taxon>Metazoa</taxon>
        <taxon>Chordata</taxon>
        <taxon>Craniata</taxon>
        <taxon>Vertebrata</taxon>
        <taxon>Euteleostomi</taxon>
        <taxon>Actinopterygii</taxon>
        <taxon>Neopterygii</taxon>
        <taxon>Teleostei</taxon>
        <taxon>Ostariophysi</taxon>
        <taxon>Cypriniformes</taxon>
        <taxon>Cyprinidae</taxon>
        <taxon>Labeoninae</taxon>
        <taxon>Labeonini</taxon>
        <taxon>Cirrhinus</taxon>
    </lineage>
</organism>
<dbReference type="InterPro" id="IPR041577">
    <property type="entry name" value="RT_RNaseH_2"/>
</dbReference>
<reference evidence="4 5" key="1">
    <citation type="submission" date="2024-05" db="EMBL/GenBank/DDBJ databases">
        <title>Genome sequencing and assembly of Indian major carp, Cirrhinus mrigala (Hamilton, 1822).</title>
        <authorList>
            <person name="Mohindra V."/>
            <person name="Chowdhury L.M."/>
            <person name="Lal K."/>
            <person name="Jena J.K."/>
        </authorList>
    </citation>
    <scope>NUCLEOTIDE SEQUENCE [LARGE SCALE GENOMIC DNA]</scope>
    <source>
        <strain evidence="4">CM1030</strain>
        <tissue evidence="4">Blood</tissue>
    </source>
</reference>
<dbReference type="InterPro" id="IPR050951">
    <property type="entry name" value="Retrovirus_Pol_polyprotein"/>
</dbReference>
<dbReference type="Pfam" id="PF00078">
    <property type="entry name" value="RVT_1"/>
    <property type="match status" value="1"/>
</dbReference>
<evidence type="ECO:0000256" key="2">
    <source>
        <dbReference type="ARBA" id="ARBA00012180"/>
    </source>
</evidence>
<comment type="caution">
    <text evidence="4">The sequence shown here is derived from an EMBL/GenBank/DDBJ whole genome shotgun (WGS) entry which is preliminary data.</text>
</comment>
<dbReference type="PANTHER" id="PTHR37984:SF7">
    <property type="entry name" value="INTEGRASE CATALYTIC DOMAIN-CONTAINING PROTEIN"/>
    <property type="match status" value="1"/>
</dbReference>
<dbReference type="PANTHER" id="PTHR37984">
    <property type="entry name" value="PROTEIN CBG26694"/>
    <property type="match status" value="1"/>
</dbReference>
<evidence type="ECO:0000256" key="1">
    <source>
        <dbReference type="ARBA" id="ARBA00010879"/>
    </source>
</evidence>
<protein>
    <recommendedName>
        <fullName evidence="2">ribonuclease H</fullName>
        <ecNumber evidence="2">3.1.26.4</ecNumber>
    </recommendedName>
</protein>
<evidence type="ECO:0000313" key="5">
    <source>
        <dbReference type="Proteomes" id="UP001529510"/>
    </source>
</evidence>
<dbReference type="CDD" id="cd01647">
    <property type="entry name" value="RT_LTR"/>
    <property type="match status" value="1"/>
</dbReference>
<dbReference type="InterPro" id="IPR043128">
    <property type="entry name" value="Rev_trsase/Diguanyl_cyclase"/>
</dbReference>
<dbReference type="EMBL" id="JAMKFB020000189">
    <property type="protein sequence ID" value="KAL0152625.1"/>
    <property type="molecule type" value="Genomic_DNA"/>
</dbReference>
<accession>A0ABD0MUG7</accession>
<dbReference type="FunFam" id="3.30.70.270:FF:000020">
    <property type="entry name" value="Transposon Tf2-6 polyprotein-like Protein"/>
    <property type="match status" value="1"/>
</dbReference>
<dbReference type="PROSITE" id="PS50878">
    <property type="entry name" value="RT_POL"/>
    <property type="match status" value="1"/>
</dbReference>
<dbReference type="Proteomes" id="UP001529510">
    <property type="component" value="Unassembled WGS sequence"/>
</dbReference>
<dbReference type="Gene3D" id="2.40.70.10">
    <property type="entry name" value="Acid Proteases"/>
    <property type="match status" value="1"/>
</dbReference>
<dbReference type="CDD" id="cd09274">
    <property type="entry name" value="RNase_HI_RT_Ty3"/>
    <property type="match status" value="1"/>
</dbReference>
<dbReference type="AlphaFoldDB" id="A0ABD0MUG7"/>
<keyword evidence="5" id="KW-1185">Reference proteome</keyword>
<dbReference type="EC" id="3.1.26.4" evidence="2"/>
<comment type="similarity">
    <text evidence="1">Belongs to the beta type-B retroviral polymerase family. HERV class-II K(HML-2) pol subfamily.</text>
</comment>
<dbReference type="CDD" id="cd05481">
    <property type="entry name" value="retropepsin_like_LTR_1"/>
    <property type="match status" value="1"/>
</dbReference>
<sequence length="611" mass="69226">MNSLDIDTELSEVDSLFIGTVIQSNCADMGWHTNLCMAGTIVKFKLDTGAEANVIPKKITDQLQIPVNIQKTNMVLVSYGGTRIKPEGVVKLHVQAGNKTTDMMFFVTTASDTAPLGRQACVQLDLIRKVETLIPSPPTTKTELITHYASVFQELGQFPGLHHIHTDPNVPPVKHGCRKIPYVVHDRLHETLAELEIRGVISKVSKPTSWVSSLCITEKKNGTLRVCLDPRDLNRAILRQHYNIPTLEDIRCKLAGKKLFTILDEKDGYWQIKLDEEPTDLCAFNTPWGRYRFHRMPFGIKSASEVFQRLNSESFRDIEELRSEYLNKEKPLLQDIQNVSWSLRKKFTTVATTKAEHDAILEKVMNRAESLNVKFNKDKLQYMVNEVTYLGHVITSDGVKPDESKVSVILQLSPPTGKKALQHLLGMTHYLLQYKPNEATLTAPLRLLLRKDIAWQWHPEQQTGLNQLKTAITTAPVLRHFDPKEPMEVQANASKDGLCATLMQKQQPIAYASRALSAAEKNYAQIEKELLTIVFALRKFHQYVYGIPIRVQSDHKPLEAIFSKPIGAAPARLQRMLLQLQRQPDANLRSQMLRRSRWSCKLTGQSDTQSA</sequence>
<dbReference type="InterPro" id="IPR021109">
    <property type="entry name" value="Peptidase_aspartic_dom_sf"/>
</dbReference>
<evidence type="ECO:0000313" key="4">
    <source>
        <dbReference type="EMBL" id="KAL0152625.1"/>
    </source>
</evidence>